<keyword evidence="2" id="KW-1185">Reference proteome</keyword>
<dbReference type="KEGG" id="epo:Epro_1285"/>
<organism evidence="1 2">
    <name type="scientific">Endomicrobium proavitum</name>
    <dbReference type="NCBI Taxonomy" id="1408281"/>
    <lineage>
        <taxon>Bacteria</taxon>
        <taxon>Pseudomonadati</taxon>
        <taxon>Elusimicrobiota</taxon>
        <taxon>Endomicrobiia</taxon>
        <taxon>Endomicrobiales</taxon>
        <taxon>Endomicrobiaceae</taxon>
        <taxon>Endomicrobium</taxon>
    </lineage>
</organism>
<accession>A0A0G3WJ22</accession>
<reference evidence="1 2" key="1">
    <citation type="submission" date="2014-09" db="EMBL/GenBank/DDBJ databases">
        <title>Complete genome sequence of Endomicrobium proavitum.</title>
        <authorList>
            <person name="Zheng H."/>
        </authorList>
    </citation>
    <scope>NUCLEOTIDE SEQUENCE [LARGE SCALE GENOMIC DNA]</scope>
    <source>
        <strain evidence="1 2">Rsa215</strain>
    </source>
</reference>
<evidence type="ECO:0000313" key="2">
    <source>
        <dbReference type="Proteomes" id="UP000035337"/>
    </source>
</evidence>
<sequence length="59" mass="7011">MKKILKKANVQHSLLEALDLKSANFLNASKKYSIFFSQEIYLPIRHNNYIKLKSRFKIK</sequence>
<evidence type="ECO:0000313" key="1">
    <source>
        <dbReference type="EMBL" id="AKL98661.1"/>
    </source>
</evidence>
<name>A0A0G3WJ22_9BACT</name>
<dbReference type="EMBL" id="CP009498">
    <property type="protein sequence ID" value="AKL98661.1"/>
    <property type="molecule type" value="Genomic_DNA"/>
</dbReference>
<gene>
    <name evidence="1" type="ORF">Epro_1285</name>
</gene>
<protein>
    <submittedName>
        <fullName evidence="1">Uncharacterized protein</fullName>
    </submittedName>
</protein>
<dbReference type="Proteomes" id="UP000035337">
    <property type="component" value="Chromosome"/>
</dbReference>
<dbReference type="AlphaFoldDB" id="A0A0G3WJ22"/>
<proteinExistence type="predicted"/>